<feature type="transmembrane region" description="Helical" evidence="10">
    <location>
        <begin position="679"/>
        <end position="696"/>
    </location>
</feature>
<keyword evidence="3 10" id="KW-0812">Transmembrane</keyword>
<evidence type="ECO:0000256" key="10">
    <source>
        <dbReference type="SAM" id="Phobius"/>
    </source>
</evidence>
<gene>
    <name evidence="13" type="ORF">ZHD862_LOCUS13365</name>
</gene>
<feature type="coiled-coil region" evidence="8">
    <location>
        <begin position="374"/>
        <end position="401"/>
    </location>
</feature>
<sequence length="1137" mass="132630">MTHTVQVPINVFGILKPTGCKYLRIDSRLPMKDLFQLLLEDCGEQRPVLILSIYGGAKYFTMTERLEKEFITGVIDAATVANAWVLTVGINNGISKLVGEGISHYRLLYEYPINVKCIGMTMWGTINENTRLELKSSSSGFPPPLCKRQIPDNAQEFKETIERNHTHCILFDSGRLNEYLGDTQRDQFIIEACKDKVKQNGNAHTCYAVTIIVEGGLGTLEVLENDIKEKRPIVLIQGSGRLADVLAMLIEQISNPDRNQPRNPSEKEIEQAFDRFYPNVLYSDVGSAIKRIQKILIEENRYLFHVFSMDRDKNVAETIFKAIFTVTKKKNELEYDPKNKNGSWEQEEQRQKGEDKLVDLALEWNYFDGALPILLARQDEIMKTESELMKIQNEIMIQENVSKKNRSTFIEYFLMAGFDPLTLIEKDDISSYEKFILDLYAKTSAAMNTSHKNRITKLFGRLPLKSIRELNDKLNKFVGSFFGSIYSCEDDSFNNRIKIDLSNHVCNCCRSHEHIENDYELTTIHKIITNDPIDITHMKHRMLRDLFLWSIFMDMPEMAKVLLLHVQSRICVALIASAIFKQYSKLSQTIDLKGKYLTQSFEFETYAAMFIDKCYKYNEKRACELLLRQIPLFGNITCMQIAISSESDKLVKTACFHETLNQVWYDKLSLTNRHISAKLLQILSILTFGLIAPWIISYRKENQESLNNTKDDALSEEGINYYVDEQNSNEEKRTNYWKRFRYFHENPLIKMSYHFISYVWFLLVFSYMMLYRLDALNTCPIPHWTEFYVIITVSTMFCEEARRLYHEYDTRMTERWGSTSSTILTVLSNVFYIMPYFLFYLGFAFRYGSYDEYLLSTARIIWALDLELWYLRSLKFVFALRFLGPKLFMLKNMLRDLFAFVYMIFIAMTAYGVVSRALILYRQVSFTSHGIFSQIFYDPYWFIYGEVSDKDLLEEIVNSNSSTTGNVAQAIATHVLLAFHMLLINILLLSLITAVFTHSIDEVRENTEFYWRYQRYAFVREYFERLPLSCPPLIVISHIVLLFLTIRRICHSILCRNQAPIENHVPLSKKLARVFKMIPTNDSQNKQWDSFENAATHSYIRSILEKNKNKDTLSTSHGKLDKNSDYPSRQINDTIVN</sequence>
<dbReference type="PANTHER" id="PTHR13800">
    <property type="entry name" value="TRANSIENT RECEPTOR POTENTIAL CATION CHANNEL, SUBFAMILY M, MEMBER 6"/>
    <property type="match status" value="1"/>
</dbReference>
<dbReference type="Pfam" id="PF25508">
    <property type="entry name" value="TRPM2"/>
    <property type="match status" value="1"/>
</dbReference>
<keyword evidence="5" id="KW-0406">Ion transport</keyword>
<evidence type="ECO:0000259" key="11">
    <source>
        <dbReference type="Pfam" id="PF18139"/>
    </source>
</evidence>
<dbReference type="AlphaFoldDB" id="A0A814I355"/>
<dbReference type="InterPro" id="IPR050927">
    <property type="entry name" value="TRPM"/>
</dbReference>
<feature type="transmembrane region" description="Helical" evidence="10">
    <location>
        <begin position="897"/>
        <end position="919"/>
    </location>
</feature>
<comment type="subcellular location">
    <subcellularLocation>
        <location evidence="1">Membrane</location>
        <topology evidence="1">Multi-pass membrane protein</topology>
    </subcellularLocation>
</comment>
<feature type="domain" description="TRPM SLOG" evidence="11">
    <location>
        <begin position="21"/>
        <end position="260"/>
    </location>
</feature>
<evidence type="ECO:0000256" key="5">
    <source>
        <dbReference type="ARBA" id="ARBA00023065"/>
    </source>
</evidence>
<keyword evidence="7" id="KW-0407">Ion channel</keyword>
<evidence type="ECO:0000313" key="13">
    <source>
        <dbReference type="EMBL" id="CAF1017613.1"/>
    </source>
</evidence>
<keyword evidence="8" id="KW-0175">Coiled coil</keyword>
<evidence type="ECO:0000256" key="3">
    <source>
        <dbReference type="ARBA" id="ARBA00022692"/>
    </source>
</evidence>
<keyword evidence="2" id="KW-0813">Transport</keyword>
<reference evidence="13" key="1">
    <citation type="submission" date="2021-02" db="EMBL/GenBank/DDBJ databases">
        <authorList>
            <person name="Nowell W R."/>
        </authorList>
    </citation>
    <scope>NUCLEOTIDE SEQUENCE</scope>
</reference>
<dbReference type="GO" id="GO:0005886">
    <property type="term" value="C:plasma membrane"/>
    <property type="evidence" value="ECO:0007669"/>
    <property type="project" value="TreeGrafter"/>
</dbReference>
<dbReference type="EMBL" id="CAJNOT010000548">
    <property type="protein sequence ID" value="CAF1017613.1"/>
    <property type="molecule type" value="Genomic_DNA"/>
</dbReference>
<dbReference type="GO" id="GO:0099604">
    <property type="term" value="F:ligand-gated calcium channel activity"/>
    <property type="evidence" value="ECO:0007669"/>
    <property type="project" value="TreeGrafter"/>
</dbReference>
<feature type="compositionally biased region" description="Polar residues" evidence="9">
    <location>
        <begin position="1125"/>
        <end position="1137"/>
    </location>
</feature>
<evidence type="ECO:0000256" key="9">
    <source>
        <dbReference type="SAM" id="MobiDB-lite"/>
    </source>
</evidence>
<feature type="transmembrane region" description="Helical" evidence="10">
    <location>
        <begin position="781"/>
        <end position="798"/>
    </location>
</feature>
<dbReference type="InterPro" id="IPR057366">
    <property type="entry name" value="TRPM-like"/>
</dbReference>
<evidence type="ECO:0000259" key="12">
    <source>
        <dbReference type="Pfam" id="PF25508"/>
    </source>
</evidence>
<proteinExistence type="predicted"/>
<evidence type="ECO:0000256" key="1">
    <source>
        <dbReference type="ARBA" id="ARBA00004141"/>
    </source>
</evidence>
<accession>A0A814I355</accession>
<dbReference type="Pfam" id="PF18139">
    <property type="entry name" value="LSDAT_euk"/>
    <property type="match status" value="1"/>
</dbReference>
<feature type="domain" description="TRPM-like" evidence="12">
    <location>
        <begin position="522"/>
        <end position="648"/>
    </location>
</feature>
<feature type="transmembrane region" description="Helical" evidence="10">
    <location>
        <begin position="819"/>
        <end position="841"/>
    </location>
</feature>
<evidence type="ECO:0000256" key="8">
    <source>
        <dbReference type="SAM" id="Coils"/>
    </source>
</evidence>
<dbReference type="Proteomes" id="UP000663864">
    <property type="component" value="Unassembled WGS sequence"/>
</dbReference>
<evidence type="ECO:0000256" key="7">
    <source>
        <dbReference type="ARBA" id="ARBA00023303"/>
    </source>
</evidence>
<name>A0A814I355_9BILA</name>
<keyword evidence="6 10" id="KW-0472">Membrane</keyword>
<protein>
    <submittedName>
        <fullName evidence="13">Uncharacterized protein</fullName>
    </submittedName>
</protein>
<comment type="caution">
    <text evidence="13">The sequence shown here is derived from an EMBL/GenBank/DDBJ whole genome shotgun (WGS) entry which is preliminary data.</text>
</comment>
<dbReference type="InterPro" id="IPR041491">
    <property type="entry name" value="TRPM_SLOG"/>
</dbReference>
<evidence type="ECO:0000256" key="4">
    <source>
        <dbReference type="ARBA" id="ARBA00022989"/>
    </source>
</evidence>
<organism evidence="13 14">
    <name type="scientific">Rotaria sordida</name>
    <dbReference type="NCBI Taxonomy" id="392033"/>
    <lineage>
        <taxon>Eukaryota</taxon>
        <taxon>Metazoa</taxon>
        <taxon>Spiralia</taxon>
        <taxon>Gnathifera</taxon>
        <taxon>Rotifera</taxon>
        <taxon>Eurotatoria</taxon>
        <taxon>Bdelloidea</taxon>
        <taxon>Philodinida</taxon>
        <taxon>Philodinidae</taxon>
        <taxon>Rotaria</taxon>
    </lineage>
</organism>
<keyword evidence="4 10" id="KW-1133">Transmembrane helix</keyword>
<evidence type="ECO:0000256" key="2">
    <source>
        <dbReference type="ARBA" id="ARBA00022448"/>
    </source>
</evidence>
<feature type="transmembrane region" description="Helical" evidence="10">
    <location>
        <begin position="748"/>
        <end position="769"/>
    </location>
</feature>
<dbReference type="PANTHER" id="PTHR13800:SF12">
    <property type="entry name" value="TRANSIENT RECEPTOR POTENTIAL CATION CHANNEL SUBFAMILY M MEMBER-LIKE 2"/>
    <property type="match status" value="1"/>
</dbReference>
<feature type="transmembrane region" description="Helical" evidence="10">
    <location>
        <begin position="1026"/>
        <end position="1046"/>
    </location>
</feature>
<evidence type="ECO:0000313" key="14">
    <source>
        <dbReference type="Proteomes" id="UP000663864"/>
    </source>
</evidence>
<feature type="transmembrane region" description="Helical" evidence="10">
    <location>
        <begin position="971"/>
        <end position="996"/>
    </location>
</feature>
<feature type="region of interest" description="Disordered" evidence="9">
    <location>
        <begin position="1111"/>
        <end position="1137"/>
    </location>
</feature>
<evidence type="ECO:0000256" key="6">
    <source>
        <dbReference type="ARBA" id="ARBA00023136"/>
    </source>
</evidence>